<dbReference type="EMBL" id="LGGW01000103">
    <property type="protein sequence ID" value="KUK89284.1"/>
    <property type="molecule type" value="Genomic_DNA"/>
</dbReference>
<keyword evidence="1" id="KW-0479">Metal-binding</keyword>
<dbReference type="PIRSF" id="PIRSF037847">
    <property type="entry name" value="NiaR"/>
    <property type="match status" value="1"/>
</dbReference>
<sequence>MEKPERQRYIVEALKRSTSPVKGQALSLETGVSRQMIVKDIEELRQREFNILSTPRGYVLNERKSCRMVVSVKHSEEDIYKELSEIIKAGGRVIDVSIIHAVYGELKGKLNLSNMDDLNRFIAALKASHAIPLLSLSKDGVHLHTIEADTEEALGRIRDTLKRNGFLVT</sequence>
<dbReference type="Gene3D" id="3.30.1340.20">
    <property type="entry name" value="3H domain"/>
    <property type="match status" value="1"/>
</dbReference>
<dbReference type="Pfam" id="PF08279">
    <property type="entry name" value="HTH_11"/>
    <property type="match status" value="1"/>
</dbReference>
<dbReference type="InterPro" id="IPR035922">
    <property type="entry name" value="3H_dom_sf"/>
</dbReference>
<feature type="domain" description="3H" evidence="2">
    <location>
        <begin position="71"/>
        <end position="167"/>
    </location>
</feature>
<gene>
    <name evidence="4" type="ORF">XE02_1096</name>
</gene>
<dbReference type="PATRIC" id="fig|1236046.5.peg.893"/>
<feature type="binding site" evidence="1">
    <location>
        <position position="142"/>
    </location>
    <ligand>
        <name>Ni(2+)</name>
        <dbReference type="ChEBI" id="CHEBI:49786"/>
    </ligand>
</feature>
<dbReference type="InterPro" id="IPR004173">
    <property type="entry name" value="3H_domain"/>
</dbReference>
<dbReference type="AlphaFoldDB" id="A0A101I6B1"/>
<comment type="caution">
    <text evidence="4">The sequence shown here is derived from an EMBL/GenBank/DDBJ whole genome shotgun (WGS) entry which is preliminary data.</text>
</comment>
<protein>
    <submittedName>
        <fullName evidence="4">Putative small molecule binding protein (Contains 3H domain)</fullName>
    </submittedName>
</protein>
<evidence type="ECO:0000313" key="4">
    <source>
        <dbReference type="EMBL" id="KUK89284.1"/>
    </source>
</evidence>
<feature type="binding site" evidence="1">
    <location>
        <position position="82"/>
    </location>
    <ligand>
        <name>Ni(2+)</name>
        <dbReference type="ChEBI" id="CHEBI:49786"/>
    </ligand>
</feature>
<dbReference type="GO" id="GO:0046872">
    <property type="term" value="F:metal ion binding"/>
    <property type="evidence" value="ECO:0007669"/>
    <property type="project" value="UniProtKB-KW"/>
</dbReference>
<organism evidence="4 5">
    <name type="scientific">Mesotoga infera</name>
    <dbReference type="NCBI Taxonomy" id="1236046"/>
    <lineage>
        <taxon>Bacteria</taxon>
        <taxon>Thermotogati</taxon>
        <taxon>Thermotogota</taxon>
        <taxon>Thermotogae</taxon>
        <taxon>Kosmotogales</taxon>
        <taxon>Kosmotogaceae</taxon>
        <taxon>Mesotoga</taxon>
    </lineage>
</organism>
<evidence type="ECO:0000259" key="3">
    <source>
        <dbReference type="Pfam" id="PF08279"/>
    </source>
</evidence>
<proteinExistence type="predicted"/>
<keyword evidence="1" id="KW-0533">Nickel</keyword>
<evidence type="ECO:0000256" key="1">
    <source>
        <dbReference type="PIRSR" id="PIRSR037847-1"/>
    </source>
</evidence>
<feature type="binding site" evidence="1">
    <location>
        <position position="74"/>
    </location>
    <ligand>
        <name>Ni(2+)</name>
        <dbReference type="ChEBI" id="CHEBI:49786"/>
    </ligand>
</feature>
<dbReference type="PANTHER" id="PTHR40068:SF1">
    <property type="entry name" value="TRANSCRIPTION REPRESSOR NIAR-RELATED"/>
    <property type="match status" value="1"/>
</dbReference>
<dbReference type="Proteomes" id="UP000055014">
    <property type="component" value="Unassembled WGS sequence"/>
</dbReference>
<dbReference type="InterPro" id="IPR036388">
    <property type="entry name" value="WH-like_DNA-bd_sf"/>
</dbReference>
<evidence type="ECO:0000313" key="5">
    <source>
        <dbReference type="Proteomes" id="UP000055014"/>
    </source>
</evidence>
<evidence type="ECO:0000259" key="2">
    <source>
        <dbReference type="Pfam" id="PF02829"/>
    </source>
</evidence>
<dbReference type="InterPro" id="IPR026043">
    <property type="entry name" value="NadR"/>
</dbReference>
<feature type="binding site" evidence="1">
    <location>
        <position position="144"/>
    </location>
    <ligand>
        <name>Ni(2+)</name>
        <dbReference type="ChEBI" id="CHEBI:49786"/>
    </ligand>
</feature>
<dbReference type="InterPro" id="IPR036390">
    <property type="entry name" value="WH_DNA-bd_sf"/>
</dbReference>
<name>A0A101I6B1_9BACT</name>
<dbReference type="InterPro" id="IPR013196">
    <property type="entry name" value="HTH_11"/>
</dbReference>
<dbReference type="Pfam" id="PF02829">
    <property type="entry name" value="3H"/>
    <property type="match status" value="1"/>
</dbReference>
<dbReference type="Gene3D" id="1.10.10.10">
    <property type="entry name" value="Winged helix-like DNA-binding domain superfamily/Winged helix DNA-binding domain"/>
    <property type="match status" value="1"/>
</dbReference>
<dbReference type="SUPFAM" id="SSF46785">
    <property type="entry name" value="Winged helix' DNA-binding domain"/>
    <property type="match status" value="1"/>
</dbReference>
<accession>A0A101I6B1</accession>
<dbReference type="SUPFAM" id="SSF75500">
    <property type="entry name" value="Putative transcriptional regulator TM1602, C-terminal domain"/>
    <property type="match status" value="1"/>
</dbReference>
<reference evidence="5" key="1">
    <citation type="journal article" date="2015" name="MBio">
        <title>Genome-Resolved Metagenomic Analysis Reveals Roles for Candidate Phyla and Other Microbial Community Members in Biogeochemical Transformations in Oil Reservoirs.</title>
        <authorList>
            <person name="Hu P."/>
            <person name="Tom L."/>
            <person name="Singh A."/>
            <person name="Thomas B.C."/>
            <person name="Baker B.J."/>
            <person name="Piceno Y.M."/>
            <person name="Andersen G.L."/>
            <person name="Banfield J.F."/>
        </authorList>
    </citation>
    <scope>NUCLEOTIDE SEQUENCE [LARGE SCALE GENOMIC DNA]</scope>
</reference>
<dbReference type="PANTHER" id="PTHR40068">
    <property type="entry name" value="TRANSCRIPTION REPRESSOR NIAR-RELATED"/>
    <property type="match status" value="1"/>
</dbReference>
<feature type="domain" description="Helix-turn-helix type 11" evidence="3">
    <location>
        <begin position="6"/>
        <end position="58"/>
    </location>
</feature>